<dbReference type="EMBL" id="JAAWWB010000026">
    <property type="protein sequence ID" value="KAG6750549.1"/>
    <property type="molecule type" value="Genomic_DNA"/>
</dbReference>
<organism evidence="11 12">
    <name type="scientific">Populus tomentosa</name>
    <name type="common">Chinese white poplar</name>
    <dbReference type="NCBI Taxonomy" id="118781"/>
    <lineage>
        <taxon>Eukaryota</taxon>
        <taxon>Viridiplantae</taxon>
        <taxon>Streptophyta</taxon>
        <taxon>Embryophyta</taxon>
        <taxon>Tracheophyta</taxon>
        <taxon>Spermatophyta</taxon>
        <taxon>Magnoliopsida</taxon>
        <taxon>eudicotyledons</taxon>
        <taxon>Gunneridae</taxon>
        <taxon>Pentapetalae</taxon>
        <taxon>rosids</taxon>
        <taxon>fabids</taxon>
        <taxon>Malpighiales</taxon>
        <taxon>Salicaceae</taxon>
        <taxon>Saliceae</taxon>
        <taxon>Populus</taxon>
    </lineage>
</organism>
<dbReference type="FunFam" id="1.20.1250.20:FF:000043">
    <property type="entry name" value="sugar transporter ERD6-like 6"/>
    <property type="match status" value="1"/>
</dbReference>
<keyword evidence="5 9" id="KW-0812">Transmembrane</keyword>
<keyword evidence="3 8" id="KW-0813">Transport</keyword>
<evidence type="ECO:0000256" key="4">
    <source>
        <dbReference type="ARBA" id="ARBA00022597"/>
    </source>
</evidence>
<dbReference type="Proteomes" id="UP000886885">
    <property type="component" value="Chromosome 13D"/>
</dbReference>
<evidence type="ECO:0000256" key="2">
    <source>
        <dbReference type="ARBA" id="ARBA00010992"/>
    </source>
</evidence>
<feature type="transmembrane region" description="Helical" evidence="9">
    <location>
        <begin position="69"/>
        <end position="92"/>
    </location>
</feature>
<keyword evidence="12" id="KW-1185">Reference proteome</keyword>
<dbReference type="InterPro" id="IPR020846">
    <property type="entry name" value="MFS_dom"/>
</dbReference>
<dbReference type="CDD" id="cd17358">
    <property type="entry name" value="MFS_GLUT6_8_Class3_like"/>
    <property type="match status" value="1"/>
</dbReference>
<feature type="transmembrane region" description="Helical" evidence="9">
    <location>
        <begin position="349"/>
        <end position="374"/>
    </location>
</feature>
<dbReference type="InterPro" id="IPR050549">
    <property type="entry name" value="MFS_Trehalose_Transporter"/>
</dbReference>
<keyword evidence="7 9" id="KW-0472">Membrane</keyword>
<evidence type="ECO:0000313" key="11">
    <source>
        <dbReference type="EMBL" id="KAG6750549.1"/>
    </source>
</evidence>
<evidence type="ECO:0000256" key="7">
    <source>
        <dbReference type="ARBA" id="ARBA00023136"/>
    </source>
</evidence>
<feature type="transmembrane region" description="Helical" evidence="9">
    <location>
        <begin position="247"/>
        <end position="265"/>
    </location>
</feature>
<proteinExistence type="inferred from homology"/>
<feature type="transmembrane region" description="Helical" evidence="9">
    <location>
        <begin position="271"/>
        <end position="296"/>
    </location>
</feature>
<gene>
    <name evidence="11" type="ORF">POTOM_045045</name>
</gene>
<feature type="transmembrane region" description="Helical" evidence="9">
    <location>
        <begin position="386"/>
        <end position="405"/>
    </location>
</feature>
<dbReference type="PANTHER" id="PTHR48021:SF25">
    <property type="entry name" value="SUGAR TRANSPORTER ERD6-LIKE 5"/>
    <property type="match status" value="1"/>
</dbReference>
<reference evidence="11" key="1">
    <citation type="journal article" date="2020" name="bioRxiv">
        <title>Hybrid origin of Populus tomentosa Carr. identified through genome sequencing and phylogenomic analysis.</title>
        <authorList>
            <person name="An X."/>
            <person name="Gao K."/>
            <person name="Chen Z."/>
            <person name="Li J."/>
            <person name="Yang X."/>
            <person name="Yang X."/>
            <person name="Zhou J."/>
            <person name="Guo T."/>
            <person name="Zhao T."/>
            <person name="Huang S."/>
            <person name="Miao D."/>
            <person name="Khan W.U."/>
            <person name="Rao P."/>
            <person name="Ye M."/>
            <person name="Lei B."/>
            <person name="Liao W."/>
            <person name="Wang J."/>
            <person name="Ji L."/>
            <person name="Li Y."/>
            <person name="Guo B."/>
            <person name="Mustafa N.S."/>
            <person name="Li S."/>
            <person name="Yun Q."/>
            <person name="Keller S.R."/>
            <person name="Mao J."/>
            <person name="Zhang R."/>
            <person name="Strauss S.H."/>
        </authorList>
    </citation>
    <scope>NUCLEOTIDE SEQUENCE</scope>
    <source>
        <strain evidence="11">GM15</strain>
        <tissue evidence="11">Leaf</tissue>
    </source>
</reference>
<feature type="transmembrane region" description="Helical" evidence="9">
    <location>
        <begin position="316"/>
        <end position="337"/>
    </location>
</feature>
<name>A0A8X8CEY4_POPTO</name>
<evidence type="ECO:0000256" key="1">
    <source>
        <dbReference type="ARBA" id="ARBA00004141"/>
    </source>
</evidence>
<dbReference type="GO" id="GO:0051119">
    <property type="term" value="F:sugar transmembrane transporter activity"/>
    <property type="evidence" value="ECO:0007669"/>
    <property type="project" value="InterPro"/>
</dbReference>
<comment type="similarity">
    <text evidence="2 8">Belongs to the major facilitator superfamily. Sugar transporter (TC 2.A.1.1) family.</text>
</comment>
<dbReference type="PROSITE" id="PS50850">
    <property type="entry name" value="MFS"/>
    <property type="match status" value="1"/>
</dbReference>
<protein>
    <recommendedName>
        <fullName evidence="10">Major facilitator superfamily (MFS) profile domain-containing protein</fullName>
    </recommendedName>
</protein>
<evidence type="ECO:0000256" key="5">
    <source>
        <dbReference type="ARBA" id="ARBA00022692"/>
    </source>
</evidence>
<evidence type="ECO:0000256" key="8">
    <source>
        <dbReference type="RuleBase" id="RU003346"/>
    </source>
</evidence>
<comment type="caution">
    <text evidence="11">The sequence shown here is derived from an EMBL/GenBank/DDBJ whole genome shotgun (WGS) entry which is preliminary data.</text>
</comment>
<evidence type="ECO:0000313" key="12">
    <source>
        <dbReference type="Proteomes" id="UP000886885"/>
    </source>
</evidence>
<dbReference type="AlphaFoldDB" id="A0A8X8CEY4"/>
<evidence type="ECO:0000256" key="9">
    <source>
        <dbReference type="SAM" id="Phobius"/>
    </source>
</evidence>
<accession>A0A8X8CEY4</accession>
<dbReference type="OrthoDB" id="6133115at2759"/>
<dbReference type="PANTHER" id="PTHR48021">
    <property type="match status" value="1"/>
</dbReference>
<dbReference type="InterPro" id="IPR005828">
    <property type="entry name" value="MFS_sugar_transport-like"/>
</dbReference>
<keyword evidence="4" id="KW-0762">Sugar transport</keyword>
<feature type="domain" description="Major facilitator superfamily (MFS) profile" evidence="10">
    <location>
        <begin position="1"/>
        <end position="439"/>
    </location>
</feature>
<dbReference type="InterPro" id="IPR003663">
    <property type="entry name" value="Sugar/inositol_transpt"/>
</dbReference>
<evidence type="ECO:0000256" key="6">
    <source>
        <dbReference type="ARBA" id="ARBA00022989"/>
    </source>
</evidence>
<sequence length="457" mass="48978">MEGEISSPLLLEERTQIRGGGSGGEEQRGGSSATTMVVLSTLIAVSGSYVFGSAIGYSSPTQSGIMEDLGLSVAEYSLFGSILTIGAMIGAIMSGRIADYIGRRGASWWLDVGRLLVGYGMGLLSYVIPIYMAEITPKNLRGGFTTVHQLMICCGVSITYLIGAFMSWRILALIGTIPCIVQIVGLFFIPESPRWLAKIGRGKECEVALQRLRGHNADISDEAAEIRDYTETILQLSKASMFELFQWKYAHSLIVGVGLMVLQQFGGVNGIAFYASSIFISAGFSGSIGMIAMVVVQIPMTALGVVLMDISGRRPLLMVSAAGTCLGCLLAALSFLLQYLNKLVAVSPFLALFGVLIYTGSFSLGMGGIPWVIMSEVFPINMKGSAGSLVTLVSWLGSWIISYAFNFLMDWSSAGTFFIFSCICGLTVLFVAKLVPETKGRTLEEIQASMNPLSAKR</sequence>
<dbReference type="Pfam" id="PF00083">
    <property type="entry name" value="Sugar_tr"/>
    <property type="match status" value="1"/>
</dbReference>
<evidence type="ECO:0000259" key="10">
    <source>
        <dbReference type="PROSITE" id="PS50850"/>
    </source>
</evidence>
<keyword evidence="6 9" id="KW-1133">Transmembrane helix</keyword>
<comment type="subcellular location">
    <subcellularLocation>
        <location evidence="1">Membrane</location>
        <topology evidence="1">Multi-pass membrane protein</topology>
    </subcellularLocation>
</comment>
<feature type="transmembrane region" description="Helical" evidence="9">
    <location>
        <begin position="168"/>
        <end position="189"/>
    </location>
</feature>
<dbReference type="GO" id="GO:0016020">
    <property type="term" value="C:membrane"/>
    <property type="evidence" value="ECO:0007669"/>
    <property type="project" value="UniProtKB-SubCell"/>
</dbReference>
<dbReference type="InterPro" id="IPR044775">
    <property type="entry name" value="MFS_ERD6/Tret1-like"/>
</dbReference>
<dbReference type="NCBIfam" id="TIGR00879">
    <property type="entry name" value="SP"/>
    <property type="match status" value="1"/>
</dbReference>
<feature type="transmembrane region" description="Helical" evidence="9">
    <location>
        <begin position="36"/>
        <end position="57"/>
    </location>
</feature>
<evidence type="ECO:0000256" key="3">
    <source>
        <dbReference type="ARBA" id="ARBA00022448"/>
    </source>
</evidence>
<feature type="transmembrane region" description="Helical" evidence="9">
    <location>
        <begin position="112"/>
        <end position="132"/>
    </location>
</feature>
<feature type="transmembrane region" description="Helical" evidence="9">
    <location>
        <begin position="144"/>
        <end position="162"/>
    </location>
</feature>
<feature type="transmembrane region" description="Helical" evidence="9">
    <location>
        <begin position="411"/>
        <end position="432"/>
    </location>
</feature>